<reference evidence="3 4" key="1">
    <citation type="submission" date="2016-10" db="EMBL/GenBank/DDBJ databases">
        <authorList>
            <person name="de Groot N.N."/>
        </authorList>
    </citation>
    <scope>NUCLEOTIDE SEQUENCE [LARGE SCALE GENOMIC DNA]</scope>
    <source>
        <strain evidence="3 4">DSM 17862</strain>
    </source>
</reference>
<gene>
    <name evidence="3" type="ORF">SAMN04489858_10467</name>
</gene>
<feature type="transmembrane region" description="Helical" evidence="1">
    <location>
        <begin position="35"/>
        <end position="53"/>
    </location>
</feature>
<evidence type="ECO:0000256" key="1">
    <source>
        <dbReference type="SAM" id="Phobius"/>
    </source>
</evidence>
<evidence type="ECO:0000313" key="3">
    <source>
        <dbReference type="EMBL" id="SET29175.1"/>
    </source>
</evidence>
<proteinExistence type="predicted"/>
<dbReference type="OrthoDB" id="197461at2"/>
<protein>
    <submittedName>
        <fullName evidence="3">Uncharacterized membrane protein</fullName>
    </submittedName>
</protein>
<dbReference type="RefSeq" id="WP_090733656.1">
    <property type="nucleotide sequence ID" value="NZ_FOHO01000004.1"/>
</dbReference>
<sequence length="70" mass="7642">MESKARIAIKALTWQLLGLAVMIVIGFIFTGSVRAGGGIAIVSAVTGYLCYFGHEMIWSRIAWGRRQGLK</sequence>
<evidence type="ECO:0000259" key="2">
    <source>
        <dbReference type="Pfam" id="PF09834"/>
    </source>
</evidence>
<name>A0A1I0DAP7_9RHOB</name>
<dbReference type="InterPro" id="IPR018638">
    <property type="entry name" value="DUF2061_membrane"/>
</dbReference>
<evidence type="ECO:0000313" key="4">
    <source>
        <dbReference type="Proteomes" id="UP000199180"/>
    </source>
</evidence>
<dbReference type="Pfam" id="PF09834">
    <property type="entry name" value="DUF2061"/>
    <property type="match status" value="1"/>
</dbReference>
<keyword evidence="4" id="KW-1185">Reference proteome</keyword>
<keyword evidence="1" id="KW-1133">Transmembrane helix</keyword>
<accession>A0A1I0DAP7</accession>
<feature type="transmembrane region" description="Helical" evidence="1">
    <location>
        <begin position="12"/>
        <end position="29"/>
    </location>
</feature>
<keyword evidence="1" id="KW-0812">Transmembrane</keyword>
<dbReference type="Proteomes" id="UP000199180">
    <property type="component" value="Unassembled WGS sequence"/>
</dbReference>
<dbReference type="AlphaFoldDB" id="A0A1I0DAP7"/>
<keyword evidence="1" id="KW-0472">Membrane</keyword>
<organism evidence="3 4">
    <name type="scientific">Paracoccus homiensis</name>
    <dbReference type="NCBI Taxonomy" id="364199"/>
    <lineage>
        <taxon>Bacteria</taxon>
        <taxon>Pseudomonadati</taxon>
        <taxon>Pseudomonadota</taxon>
        <taxon>Alphaproteobacteria</taxon>
        <taxon>Rhodobacterales</taxon>
        <taxon>Paracoccaceae</taxon>
        <taxon>Paracoccus</taxon>
    </lineage>
</organism>
<dbReference type="STRING" id="364199.SAMN04489858_10467"/>
<feature type="domain" description="DUF2061" evidence="2">
    <location>
        <begin position="9"/>
        <end position="59"/>
    </location>
</feature>
<dbReference type="EMBL" id="FOHO01000004">
    <property type="protein sequence ID" value="SET29175.1"/>
    <property type="molecule type" value="Genomic_DNA"/>
</dbReference>